<dbReference type="Proteomes" id="UP000239494">
    <property type="component" value="Unassembled WGS sequence"/>
</dbReference>
<name>A0A2T0SQF7_9PSEU</name>
<dbReference type="CDD" id="cd00146">
    <property type="entry name" value="PKD"/>
    <property type="match status" value="1"/>
</dbReference>
<dbReference type="RefSeq" id="WP_106193176.1">
    <property type="nucleotide sequence ID" value="NZ_PVTF01000013.1"/>
</dbReference>
<protein>
    <recommendedName>
        <fullName evidence="2">PKD domain-containing protein</fullName>
    </recommendedName>
</protein>
<dbReference type="EMBL" id="PVTF01000013">
    <property type="protein sequence ID" value="PRY35645.1"/>
    <property type="molecule type" value="Genomic_DNA"/>
</dbReference>
<evidence type="ECO:0000256" key="1">
    <source>
        <dbReference type="SAM" id="SignalP"/>
    </source>
</evidence>
<dbReference type="AlphaFoldDB" id="A0A2T0SQF7"/>
<keyword evidence="4" id="KW-1185">Reference proteome</keyword>
<dbReference type="GO" id="GO:0005975">
    <property type="term" value="P:carbohydrate metabolic process"/>
    <property type="evidence" value="ECO:0007669"/>
    <property type="project" value="UniProtKB-ARBA"/>
</dbReference>
<proteinExistence type="predicted"/>
<dbReference type="InterPro" id="IPR013783">
    <property type="entry name" value="Ig-like_fold"/>
</dbReference>
<dbReference type="Pfam" id="PF18911">
    <property type="entry name" value="PKD_4"/>
    <property type="match status" value="1"/>
</dbReference>
<comment type="caution">
    <text evidence="3">The sequence shown here is derived from an EMBL/GenBank/DDBJ whole genome shotgun (WGS) entry which is preliminary data.</text>
</comment>
<feature type="chain" id="PRO_5015505153" description="PKD domain-containing protein" evidence="1">
    <location>
        <begin position="36"/>
        <end position="492"/>
    </location>
</feature>
<keyword evidence="1" id="KW-0732">Signal</keyword>
<gene>
    <name evidence="3" type="ORF">CLV43_11372</name>
</gene>
<accession>A0A2T0SQF7</accession>
<dbReference type="PROSITE" id="PS50093">
    <property type="entry name" value="PKD"/>
    <property type="match status" value="1"/>
</dbReference>
<sequence>MTLSTGRRASARPRTPLIALVAAVVALLAPGVAHAEAPSNDDLGSATPVTALPFATTLDTAESTVDDDDPTSCYGYTRNTVWFDYTAERDGMVRFVASGTGFSPLISAYTGVRGDLDLVAGSCSYDSGTPRTFQVTAGTSYHLLVGAFYYGGPVSVRVEAARPAPNDDFASAQALTGPPAVVEGELGPTSVEPGEPVASCDRSADRSAWYTYTSPTTRSVALVATAFRQPSVAVYRGSALGGLSEVDCVPSRYTTAVFTAVAGETYRIRVAEEAASAGWFELRMTTASPLRPDPWFSPARPSVYDDVEVFPSSGDPLGRDLVGGEVRFGDGTSAAITGERVRHRYAADGTYTVEVTGTTSDGRTGTGSAELVVETHDVAVSAFTVPASAKVDQTGRLTVSVVNTRYAETVRVDLFKVVDGQPRQIGQLTQAVPARAGGKVDFPFAYTYGPADVGAVVFRAVAVIPDRYQDARPADNQATGTTTVRAKLAGVR</sequence>
<dbReference type="InterPro" id="IPR000601">
    <property type="entry name" value="PKD_dom"/>
</dbReference>
<feature type="signal peptide" evidence="1">
    <location>
        <begin position="1"/>
        <end position="35"/>
    </location>
</feature>
<dbReference type="SUPFAM" id="SSF49299">
    <property type="entry name" value="PKD domain"/>
    <property type="match status" value="1"/>
</dbReference>
<evidence type="ECO:0000313" key="4">
    <source>
        <dbReference type="Proteomes" id="UP000239494"/>
    </source>
</evidence>
<evidence type="ECO:0000313" key="3">
    <source>
        <dbReference type="EMBL" id="PRY35645.1"/>
    </source>
</evidence>
<reference evidence="3 4" key="1">
    <citation type="submission" date="2018-03" db="EMBL/GenBank/DDBJ databases">
        <title>Genomic Encyclopedia of Archaeal and Bacterial Type Strains, Phase II (KMG-II): from individual species to whole genera.</title>
        <authorList>
            <person name="Goeker M."/>
        </authorList>
    </citation>
    <scope>NUCLEOTIDE SEQUENCE [LARGE SCALE GENOMIC DNA]</scope>
    <source>
        <strain evidence="3 4">DSM 44720</strain>
    </source>
</reference>
<organism evidence="3 4">
    <name type="scientific">Umezawaea tangerina</name>
    <dbReference type="NCBI Taxonomy" id="84725"/>
    <lineage>
        <taxon>Bacteria</taxon>
        <taxon>Bacillati</taxon>
        <taxon>Actinomycetota</taxon>
        <taxon>Actinomycetes</taxon>
        <taxon>Pseudonocardiales</taxon>
        <taxon>Pseudonocardiaceae</taxon>
        <taxon>Umezawaea</taxon>
    </lineage>
</organism>
<dbReference type="InterPro" id="IPR035986">
    <property type="entry name" value="PKD_dom_sf"/>
</dbReference>
<evidence type="ECO:0000259" key="2">
    <source>
        <dbReference type="PROSITE" id="PS50093"/>
    </source>
</evidence>
<feature type="domain" description="PKD" evidence="2">
    <location>
        <begin position="328"/>
        <end position="380"/>
    </location>
</feature>
<dbReference type="OrthoDB" id="5241464at2"/>
<dbReference type="Gene3D" id="2.60.40.10">
    <property type="entry name" value="Immunoglobulins"/>
    <property type="match status" value="1"/>
</dbReference>